<dbReference type="EMBL" id="NIVC01000237">
    <property type="protein sequence ID" value="PAA87327.1"/>
    <property type="molecule type" value="Genomic_DNA"/>
</dbReference>
<evidence type="ECO:0000256" key="2">
    <source>
        <dbReference type="ARBA" id="ARBA00023043"/>
    </source>
</evidence>
<reference evidence="4 5" key="1">
    <citation type="submission" date="2017-06" db="EMBL/GenBank/DDBJ databases">
        <title>A platform for efficient transgenesis in Macrostomum lignano, a flatworm model organism for stem cell research.</title>
        <authorList>
            <person name="Berezikov E."/>
        </authorList>
    </citation>
    <scope>NUCLEOTIDE SEQUENCE [LARGE SCALE GENOMIC DNA]</scope>
    <source>
        <strain evidence="4">DV1</strain>
        <tissue evidence="4">Whole organism</tissue>
    </source>
</reference>
<feature type="non-terminal residue" evidence="4">
    <location>
        <position position="1"/>
    </location>
</feature>
<proteinExistence type="predicted"/>
<name>A0A267GPM3_9PLAT</name>
<organism evidence="4 5">
    <name type="scientific">Macrostomum lignano</name>
    <dbReference type="NCBI Taxonomy" id="282301"/>
    <lineage>
        <taxon>Eukaryota</taxon>
        <taxon>Metazoa</taxon>
        <taxon>Spiralia</taxon>
        <taxon>Lophotrochozoa</taxon>
        <taxon>Platyhelminthes</taxon>
        <taxon>Rhabditophora</taxon>
        <taxon>Macrostomorpha</taxon>
        <taxon>Macrostomida</taxon>
        <taxon>Macrostomidae</taxon>
        <taxon>Macrostomum</taxon>
    </lineage>
</organism>
<dbReference type="PANTHER" id="PTHR24198">
    <property type="entry name" value="ANKYRIN REPEAT AND PROTEIN KINASE DOMAIN-CONTAINING PROTEIN"/>
    <property type="match status" value="1"/>
</dbReference>
<dbReference type="PANTHER" id="PTHR24198:SF165">
    <property type="entry name" value="ANKYRIN REPEAT-CONTAINING PROTEIN-RELATED"/>
    <property type="match status" value="1"/>
</dbReference>
<evidence type="ECO:0000256" key="1">
    <source>
        <dbReference type="ARBA" id="ARBA00022737"/>
    </source>
</evidence>
<keyword evidence="5" id="KW-1185">Reference proteome</keyword>
<dbReference type="Proteomes" id="UP000215902">
    <property type="component" value="Unassembled WGS sequence"/>
</dbReference>
<dbReference type="Pfam" id="PF00023">
    <property type="entry name" value="Ank"/>
    <property type="match status" value="1"/>
</dbReference>
<sequence>SPIEKPEKSMSSKTAFRFNSYKFSCMSADKSDRPFFDFSSLEALDVFSRIDSWPSQQGDSGPRDKLSDQSAGQVLQTFCKMPPNVQKEFAEYPSIVKLGLEKYAESGDASSTVEWIVSQIPSMLFRTDRTGYIPIEAALESGNGAAARMMLNEAERFGSLDRLLGYRNARYGHTLMMLAVHLNSRDFADVFERLLSFDPATIYRCFDNEGKSVFHRCTELRFDESLEIIFSVMNHFQRNSQRIDLSQIKEAFEMTDRKKYTPLHYISSAGKVKMFAILHNFCRNAKPRLQLNFDACFKSSNLLTPLMLGVQNGHFEVCKWLLENGSVDVHFKQHSTCLTALHFAVRAGNPELISLLMKHGANPKFRDSECEGLDDYKTPLDLAVTEEIPNKEACLRCLRRL</sequence>
<gene>
    <name evidence="4" type="ORF">BOX15_Mlig015446g5</name>
</gene>
<evidence type="ECO:0000256" key="3">
    <source>
        <dbReference type="PROSITE-ProRule" id="PRU00023"/>
    </source>
</evidence>
<dbReference type="PROSITE" id="PS50297">
    <property type="entry name" value="ANK_REP_REGION"/>
    <property type="match status" value="1"/>
</dbReference>
<comment type="caution">
    <text evidence="4">The sequence shown here is derived from an EMBL/GenBank/DDBJ whole genome shotgun (WGS) entry which is preliminary data.</text>
</comment>
<evidence type="ECO:0000313" key="5">
    <source>
        <dbReference type="Proteomes" id="UP000215902"/>
    </source>
</evidence>
<dbReference type="InterPro" id="IPR036770">
    <property type="entry name" value="Ankyrin_rpt-contain_sf"/>
</dbReference>
<dbReference type="Pfam" id="PF12796">
    <property type="entry name" value="Ank_2"/>
    <property type="match status" value="1"/>
</dbReference>
<dbReference type="InterPro" id="IPR002110">
    <property type="entry name" value="Ankyrin_rpt"/>
</dbReference>
<keyword evidence="1" id="KW-0677">Repeat</keyword>
<evidence type="ECO:0000313" key="4">
    <source>
        <dbReference type="EMBL" id="PAA87327.1"/>
    </source>
</evidence>
<dbReference type="SMART" id="SM00248">
    <property type="entry name" value="ANK"/>
    <property type="match status" value="4"/>
</dbReference>
<protein>
    <submittedName>
        <fullName evidence="4">Uncharacterized protein</fullName>
    </submittedName>
</protein>
<dbReference type="OrthoDB" id="539213at2759"/>
<keyword evidence="2 3" id="KW-0040">ANK repeat</keyword>
<feature type="repeat" description="ANK" evidence="3">
    <location>
        <begin position="336"/>
        <end position="368"/>
    </location>
</feature>
<dbReference type="PROSITE" id="PS50088">
    <property type="entry name" value="ANK_REPEAT"/>
    <property type="match status" value="1"/>
</dbReference>
<dbReference type="SUPFAM" id="SSF48403">
    <property type="entry name" value="Ankyrin repeat"/>
    <property type="match status" value="1"/>
</dbReference>
<dbReference type="Gene3D" id="1.25.40.20">
    <property type="entry name" value="Ankyrin repeat-containing domain"/>
    <property type="match status" value="1"/>
</dbReference>
<accession>A0A267GPM3</accession>
<dbReference type="AlphaFoldDB" id="A0A267GPM3"/>